<sequence length="322" mass="36487">MNPVRLATQLALCALLALATNACAQEPATVPAPRAVWTWEGPSYAMLESPAAADEALAFLQRKRVNVVYLYADAFERRNLIEQQPQLYRAFIRRAHVRGIRVYALLGSWYLHTERYVLPRHQRKAVAMLQRVLDYNAAAAPAERFDGVNYDIEPHLLDEWEDATRPRLLLGFLDMTAAMMEARRKSGQTLEIGPAMPFWWDGIALEWRGVRKPVSEHVADLTDYIALMDYRNRAEGRDSILSHAQAEMDYASRIGKRVVIGLEFNPGEPAKLSFHGMPEAAFEREAGKVEDAYRGRPAFAGFVFHHYLGYRRFVGDPVPAAN</sequence>
<feature type="chain" id="PRO_5024411382" evidence="1">
    <location>
        <begin position="25"/>
        <end position="322"/>
    </location>
</feature>
<keyword evidence="3" id="KW-1185">Reference proteome</keyword>
<dbReference type="EMBL" id="SROY01000001">
    <property type="protein sequence ID" value="TLX22500.1"/>
    <property type="molecule type" value="Genomic_DNA"/>
</dbReference>
<protein>
    <submittedName>
        <fullName evidence="2">Uncharacterized protein</fullName>
    </submittedName>
</protein>
<keyword evidence="1" id="KW-0732">Signal</keyword>
<evidence type="ECO:0000313" key="3">
    <source>
        <dbReference type="Proteomes" id="UP000308508"/>
    </source>
</evidence>
<dbReference type="SUPFAM" id="SSF51445">
    <property type="entry name" value="(Trans)glycosidases"/>
    <property type="match status" value="1"/>
</dbReference>
<dbReference type="Gene3D" id="3.20.20.80">
    <property type="entry name" value="Glycosidases"/>
    <property type="match status" value="1"/>
</dbReference>
<dbReference type="STRING" id="1123377.GCA_000423885_01893"/>
<comment type="caution">
    <text evidence="2">The sequence shown here is derived from an EMBL/GenBank/DDBJ whole genome shotgun (WGS) entry which is preliminary data.</text>
</comment>
<proteinExistence type="predicted"/>
<feature type="signal peptide" evidence="1">
    <location>
        <begin position="1"/>
        <end position="24"/>
    </location>
</feature>
<gene>
    <name evidence="2" type="ORF">E5S66_00235</name>
</gene>
<dbReference type="RefSeq" id="WP_138346416.1">
    <property type="nucleotide sequence ID" value="NZ_SROY01000001.1"/>
</dbReference>
<organism evidence="2 3">
    <name type="scientific">Thermomonas fusca</name>
    <dbReference type="NCBI Taxonomy" id="215690"/>
    <lineage>
        <taxon>Bacteria</taxon>
        <taxon>Pseudomonadati</taxon>
        <taxon>Pseudomonadota</taxon>
        <taxon>Gammaproteobacteria</taxon>
        <taxon>Lysobacterales</taxon>
        <taxon>Lysobacteraceae</taxon>
        <taxon>Thermomonas</taxon>
    </lineage>
</organism>
<accession>A0A5R9PIS6</accession>
<name>A0A5R9PIS6_9GAMM</name>
<evidence type="ECO:0000313" key="2">
    <source>
        <dbReference type="EMBL" id="TLX22500.1"/>
    </source>
</evidence>
<dbReference type="InterPro" id="IPR017853">
    <property type="entry name" value="GH"/>
</dbReference>
<dbReference type="Proteomes" id="UP000308508">
    <property type="component" value="Unassembled WGS sequence"/>
</dbReference>
<reference evidence="2 3" key="1">
    <citation type="submission" date="2019-04" db="EMBL/GenBank/DDBJ databases">
        <authorList>
            <person name="Grouzdev D.S."/>
            <person name="Nazina T.N."/>
        </authorList>
    </citation>
    <scope>NUCLEOTIDE SEQUENCE [LARGE SCALE GENOMIC DNA]</scope>
    <source>
        <strain evidence="2 3">SHC 3-19</strain>
    </source>
</reference>
<dbReference type="AlphaFoldDB" id="A0A5R9PIS6"/>
<evidence type="ECO:0000256" key="1">
    <source>
        <dbReference type="SAM" id="SignalP"/>
    </source>
</evidence>